<dbReference type="HOGENOM" id="CLU_3158802_0_0_11"/>
<organism evidence="2 3">
    <name type="scientific">Thermomonospora curvata (strain ATCC 19995 / DSM 43183 / JCM 3096 / KCTC 9072 / NBRC 15933 / NCIMB 10081 / Henssen B9)</name>
    <dbReference type="NCBI Taxonomy" id="471852"/>
    <lineage>
        <taxon>Bacteria</taxon>
        <taxon>Bacillati</taxon>
        <taxon>Actinomycetota</taxon>
        <taxon>Actinomycetes</taxon>
        <taxon>Streptosporangiales</taxon>
        <taxon>Thermomonosporaceae</taxon>
        <taxon>Thermomonospora</taxon>
    </lineage>
</organism>
<proteinExistence type="predicted"/>
<accession>D1A6N4</accession>
<keyword evidence="3" id="KW-1185">Reference proteome</keyword>
<evidence type="ECO:0000256" key="1">
    <source>
        <dbReference type="SAM" id="MobiDB-lite"/>
    </source>
</evidence>
<reference evidence="2 3" key="1">
    <citation type="journal article" date="2011" name="Stand. Genomic Sci.">
        <title>Complete genome sequence of Thermomonospora curvata type strain (B9).</title>
        <authorList>
            <person name="Chertkov O."/>
            <person name="Sikorski J."/>
            <person name="Nolan M."/>
            <person name="Lapidus A."/>
            <person name="Lucas S."/>
            <person name="Del Rio T.G."/>
            <person name="Tice H."/>
            <person name="Cheng J.F."/>
            <person name="Goodwin L."/>
            <person name="Pitluck S."/>
            <person name="Liolios K."/>
            <person name="Ivanova N."/>
            <person name="Mavromatis K."/>
            <person name="Mikhailova N."/>
            <person name="Ovchinnikova G."/>
            <person name="Pati A."/>
            <person name="Chen A."/>
            <person name="Palaniappan K."/>
            <person name="Djao O.D."/>
            <person name="Land M."/>
            <person name="Hauser L."/>
            <person name="Chang Y.J."/>
            <person name="Jeffries C.D."/>
            <person name="Brettin T."/>
            <person name="Han C."/>
            <person name="Detter J.C."/>
            <person name="Rohde M."/>
            <person name="Goker M."/>
            <person name="Woyke T."/>
            <person name="Bristow J."/>
            <person name="Eisen J.A."/>
            <person name="Markowitz V."/>
            <person name="Hugenholtz P."/>
            <person name="Klenk H.P."/>
            <person name="Kyrpides N.C."/>
        </authorList>
    </citation>
    <scope>NUCLEOTIDE SEQUENCE [LARGE SCALE GENOMIC DNA]</scope>
    <source>
        <strain evidence="3">ATCC 19995 / DSM 43183 / JCM 3096 / KCTC 9072 / NBRC 15933 / NCIMB 10081 / Henssen B9</strain>
    </source>
</reference>
<sequence length="48" mass="5502">MANVLQQGRQTSWTAPPRDYGIEPAKVRAEYDALLKRELARQNSSTRK</sequence>
<dbReference type="KEGG" id="tcu:Tcur_0923"/>
<evidence type="ECO:0000313" key="3">
    <source>
        <dbReference type="Proteomes" id="UP000001918"/>
    </source>
</evidence>
<dbReference type="Proteomes" id="UP000001918">
    <property type="component" value="Chromosome"/>
</dbReference>
<feature type="region of interest" description="Disordered" evidence="1">
    <location>
        <begin position="1"/>
        <end position="21"/>
    </location>
</feature>
<dbReference type="EMBL" id="CP001738">
    <property type="protein sequence ID" value="ACY96509.1"/>
    <property type="molecule type" value="Genomic_DNA"/>
</dbReference>
<protein>
    <submittedName>
        <fullName evidence="2">Uncharacterized protein</fullName>
    </submittedName>
</protein>
<dbReference type="AlphaFoldDB" id="D1A6N4"/>
<dbReference type="STRING" id="471852.Tcur_0923"/>
<gene>
    <name evidence="2" type="ordered locus">Tcur_0923</name>
</gene>
<feature type="compositionally biased region" description="Polar residues" evidence="1">
    <location>
        <begin position="1"/>
        <end position="14"/>
    </location>
</feature>
<name>D1A6N4_THECD</name>
<evidence type="ECO:0000313" key="2">
    <source>
        <dbReference type="EMBL" id="ACY96509.1"/>
    </source>
</evidence>